<feature type="compositionally biased region" description="Polar residues" evidence="1">
    <location>
        <begin position="63"/>
        <end position="74"/>
    </location>
</feature>
<protein>
    <recommendedName>
        <fullName evidence="4">Secreted protein</fullName>
    </recommendedName>
</protein>
<evidence type="ECO:0000256" key="1">
    <source>
        <dbReference type="SAM" id="MobiDB-lite"/>
    </source>
</evidence>
<evidence type="ECO:0000313" key="3">
    <source>
        <dbReference type="EMBL" id="JAP76220.1"/>
    </source>
</evidence>
<name>A0A131YCQ0_RHIAP</name>
<evidence type="ECO:0000256" key="2">
    <source>
        <dbReference type="SAM" id="SignalP"/>
    </source>
</evidence>
<organism evidence="3">
    <name type="scientific">Rhipicephalus appendiculatus</name>
    <name type="common">Brown ear tick</name>
    <dbReference type="NCBI Taxonomy" id="34631"/>
    <lineage>
        <taxon>Eukaryota</taxon>
        <taxon>Metazoa</taxon>
        <taxon>Ecdysozoa</taxon>
        <taxon>Arthropoda</taxon>
        <taxon>Chelicerata</taxon>
        <taxon>Arachnida</taxon>
        <taxon>Acari</taxon>
        <taxon>Parasitiformes</taxon>
        <taxon>Ixodida</taxon>
        <taxon>Ixodoidea</taxon>
        <taxon>Ixodidae</taxon>
        <taxon>Rhipicephalinae</taxon>
        <taxon>Rhipicephalus</taxon>
        <taxon>Rhipicephalus</taxon>
    </lineage>
</organism>
<accession>A0A131YCQ0</accession>
<dbReference type="EMBL" id="GEDV01012337">
    <property type="protein sequence ID" value="JAP76220.1"/>
    <property type="molecule type" value="Transcribed_RNA"/>
</dbReference>
<evidence type="ECO:0008006" key="4">
    <source>
        <dbReference type="Google" id="ProtNLM"/>
    </source>
</evidence>
<feature type="region of interest" description="Disordered" evidence="1">
    <location>
        <begin position="62"/>
        <end position="83"/>
    </location>
</feature>
<proteinExistence type="predicted"/>
<dbReference type="AlphaFoldDB" id="A0A131YCQ0"/>
<keyword evidence="2" id="KW-0732">Signal</keyword>
<sequence length="83" mass="9457">MCLIHFPACLVLPNILAHATANLLPIFHFFYTSYLSLSRSLDTCSNARSQLASNHCRLRMKTSIETSHTSTRYTSPAEKNRER</sequence>
<feature type="signal peptide" evidence="2">
    <location>
        <begin position="1"/>
        <end position="21"/>
    </location>
</feature>
<reference evidence="3" key="1">
    <citation type="journal article" date="2016" name="Ticks Tick Borne Dis.">
        <title>De novo assembly and annotation of the salivary gland transcriptome of Rhipicephalus appendiculatus male and female ticks during blood feeding.</title>
        <authorList>
            <person name="de Castro M.H."/>
            <person name="de Klerk D."/>
            <person name="Pienaar R."/>
            <person name="Latif A.A."/>
            <person name="Rees D.J."/>
            <person name="Mans B.J."/>
        </authorList>
    </citation>
    <scope>NUCLEOTIDE SEQUENCE</scope>
    <source>
        <tissue evidence="3">Salivary glands</tissue>
    </source>
</reference>
<feature type="chain" id="PRO_5007284690" description="Secreted protein" evidence="2">
    <location>
        <begin position="22"/>
        <end position="83"/>
    </location>
</feature>